<organism evidence="2 3">
    <name type="scientific">Rubus argutus</name>
    <name type="common">Southern blackberry</name>
    <dbReference type="NCBI Taxonomy" id="59490"/>
    <lineage>
        <taxon>Eukaryota</taxon>
        <taxon>Viridiplantae</taxon>
        <taxon>Streptophyta</taxon>
        <taxon>Embryophyta</taxon>
        <taxon>Tracheophyta</taxon>
        <taxon>Spermatophyta</taxon>
        <taxon>Magnoliopsida</taxon>
        <taxon>eudicotyledons</taxon>
        <taxon>Gunneridae</taxon>
        <taxon>Pentapetalae</taxon>
        <taxon>rosids</taxon>
        <taxon>fabids</taxon>
        <taxon>Rosales</taxon>
        <taxon>Rosaceae</taxon>
        <taxon>Rosoideae</taxon>
        <taxon>Rosoideae incertae sedis</taxon>
        <taxon>Rubus</taxon>
    </lineage>
</organism>
<dbReference type="AlphaFoldDB" id="A0AAW1VZI1"/>
<reference evidence="2 3" key="1">
    <citation type="journal article" date="2023" name="G3 (Bethesda)">
        <title>A chromosome-length genome assembly and annotation of blackberry (Rubus argutus, cv. 'Hillquist').</title>
        <authorList>
            <person name="Bruna T."/>
            <person name="Aryal R."/>
            <person name="Dudchenko O."/>
            <person name="Sargent D.J."/>
            <person name="Mead D."/>
            <person name="Buti M."/>
            <person name="Cavallini A."/>
            <person name="Hytonen T."/>
            <person name="Andres J."/>
            <person name="Pham M."/>
            <person name="Weisz D."/>
            <person name="Mascagni F."/>
            <person name="Usai G."/>
            <person name="Natali L."/>
            <person name="Bassil N."/>
            <person name="Fernandez G.E."/>
            <person name="Lomsadze A."/>
            <person name="Armour M."/>
            <person name="Olukolu B."/>
            <person name="Poorten T."/>
            <person name="Britton C."/>
            <person name="Davik J."/>
            <person name="Ashrafi H."/>
            <person name="Aiden E.L."/>
            <person name="Borodovsky M."/>
            <person name="Worthington M."/>
        </authorList>
    </citation>
    <scope>NUCLEOTIDE SEQUENCE [LARGE SCALE GENOMIC DNA]</scope>
    <source>
        <strain evidence="2">PI 553951</strain>
    </source>
</reference>
<gene>
    <name evidence="2" type="ORF">M0R45_036398</name>
</gene>
<feature type="compositionally biased region" description="Low complexity" evidence="1">
    <location>
        <begin position="83"/>
        <end position="99"/>
    </location>
</feature>
<sequence>MASFLIKKDHTVSFTRHHCQIPSNPAFSDLNHQARRHPRSSACVVHELHKNQNPRATLRREFREPNTQQQAITSATPPLPVPRLLSASRDLSLSSQPPI</sequence>
<name>A0AAW1VZI1_RUBAR</name>
<proteinExistence type="predicted"/>
<dbReference type="EMBL" id="JBEDUW010000007">
    <property type="protein sequence ID" value="KAK9912536.1"/>
    <property type="molecule type" value="Genomic_DNA"/>
</dbReference>
<accession>A0AAW1VZI1</accession>
<feature type="compositionally biased region" description="Polar residues" evidence="1">
    <location>
        <begin position="65"/>
        <end position="76"/>
    </location>
</feature>
<protein>
    <submittedName>
        <fullName evidence="2">Uncharacterized protein</fullName>
    </submittedName>
</protein>
<evidence type="ECO:0000313" key="3">
    <source>
        <dbReference type="Proteomes" id="UP001457282"/>
    </source>
</evidence>
<feature type="region of interest" description="Disordered" evidence="1">
    <location>
        <begin position="49"/>
        <end position="99"/>
    </location>
</feature>
<evidence type="ECO:0000313" key="2">
    <source>
        <dbReference type="EMBL" id="KAK9912536.1"/>
    </source>
</evidence>
<dbReference type="Proteomes" id="UP001457282">
    <property type="component" value="Unassembled WGS sequence"/>
</dbReference>
<keyword evidence="3" id="KW-1185">Reference proteome</keyword>
<evidence type="ECO:0000256" key="1">
    <source>
        <dbReference type="SAM" id="MobiDB-lite"/>
    </source>
</evidence>
<comment type="caution">
    <text evidence="2">The sequence shown here is derived from an EMBL/GenBank/DDBJ whole genome shotgun (WGS) entry which is preliminary data.</text>
</comment>